<evidence type="ECO:0000256" key="5">
    <source>
        <dbReference type="ARBA" id="ARBA00022989"/>
    </source>
</evidence>
<keyword evidence="5 7" id="KW-1133">Transmembrane helix</keyword>
<sequence>MPQVPIRSLLKVLTITLIMHVCSTGMRFTATLDAINSGASTFWVGAMLASISLGPMCFAIPSGRWLDRGGPRGPLAGARIGMMLAGSSVLLFPAAQYGIASLFAAATLTGFSFMLTNVVVQRLTGDVSTPKTRQLAFTALSLTTATSNLASPVAAGYLIEHFSYAAVYMWALGLPLLLSIVLLFPGMRRLLNTASRRRKKFLEADGQTNKERSGSAMDFLKDPPMRAVLCASVMISIAWEVGNLLIPVYADSVGLSPSEIGWVLGSFACATFVVRFCTPILLRYVLEWHMIVLSLFLATLAFAVMPFTHNPYALMAAAFLEGLGLGASLPNMMSLVYLFAPPHRIGEAIGLRITALNAGKSIFPLFAGFLGTLIGAGGSIWVLAACTAGGFVYAACAASEVLKRMRALRIDGEYAKKSVAGDPHDHQELHH</sequence>
<evidence type="ECO:0000256" key="1">
    <source>
        <dbReference type="ARBA" id="ARBA00004651"/>
    </source>
</evidence>
<dbReference type="PROSITE" id="PS50850">
    <property type="entry name" value="MFS"/>
    <property type="match status" value="1"/>
</dbReference>
<comment type="caution">
    <text evidence="9">The sequence shown here is derived from an EMBL/GenBank/DDBJ whole genome shotgun (WGS) entry which is preliminary data.</text>
</comment>
<dbReference type="InterPro" id="IPR050171">
    <property type="entry name" value="MFS_Transporters"/>
</dbReference>
<gene>
    <name evidence="9" type="ORF">HMPREF1476_00699</name>
</gene>
<dbReference type="RefSeq" id="WP_016474044.1">
    <property type="nucleotide sequence ID" value="NZ_KE150480.1"/>
</dbReference>
<feature type="transmembrane region" description="Helical" evidence="7">
    <location>
        <begin position="351"/>
        <end position="374"/>
    </location>
</feature>
<feature type="transmembrane region" description="Helical" evidence="7">
    <location>
        <begin position="227"/>
        <end position="250"/>
    </location>
</feature>
<feature type="domain" description="Major facilitator superfamily (MFS) profile" evidence="8">
    <location>
        <begin position="224"/>
        <end position="431"/>
    </location>
</feature>
<feature type="transmembrane region" description="Helical" evidence="7">
    <location>
        <begin position="313"/>
        <end position="339"/>
    </location>
</feature>
<name>S3BKE9_9BURK</name>
<feature type="transmembrane region" description="Helical" evidence="7">
    <location>
        <begin position="380"/>
        <end position="402"/>
    </location>
</feature>
<accession>S3BKE9</accession>
<dbReference type="PATRIC" id="fig|1203554.3.peg.690"/>
<protein>
    <recommendedName>
        <fullName evidence="8">Major facilitator superfamily (MFS) profile domain-containing protein</fullName>
    </recommendedName>
</protein>
<evidence type="ECO:0000256" key="3">
    <source>
        <dbReference type="ARBA" id="ARBA00022475"/>
    </source>
</evidence>
<evidence type="ECO:0000256" key="4">
    <source>
        <dbReference type="ARBA" id="ARBA00022692"/>
    </source>
</evidence>
<dbReference type="GO" id="GO:0005886">
    <property type="term" value="C:plasma membrane"/>
    <property type="evidence" value="ECO:0007669"/>
    <property type="project" value="UniProtKB-SubCell"/>
</dbReference>
<evidence type="ECO:0000313" key="10">
    <source>
        <dbReference type="Proteomes" id="UP000014400"/>
    </source>
</evidence>
<comment type="subcellular location">
    <subcellularLocation>
        <location evidence="1">Cell membrane</location>
        <topology evidence="1">Multi-pass membrane protein</topology>
    </subcellularLocation>
</comment>
<feature type="transmembrane region" description="Helical" evidence="7">
    <location>
        <begin position="135"/>
        <end position="159"/>
    </location>
</feature>
<dbReference type="PANTHER" id="PTHR23517">
    <property type="entry name" value="RESISTANCE PROTEIN MDTM, PUTATIVE-RELATED-RELATED"/>
    <property type="match status" value="1"/>
</dbReference>
<feature type="transmembrane region" description="Helical" evidence="7">
    <location>
        <begin position="42"/>
        <end position="61"/>
    </location>
</feature>
<evidence type="ECO:0000313" key="9">
    <source>
        <dbReference type="EMBL" id="EPD99895.1"/>
    </source>
</evidence>
<dbReference type="AlphaFoldDB" id="S3BKE9"/>
<keyword evidence="3" id="KW-1003">Cell membrane</keyword>
<evidence type="ECO:0000256" key="7">
    <source>
        <dbReference type="SAM" id="Phobius"/>
    </source>
</evidence>
<feature type="transmembrane region" description="Helical" evidence="7">
    <location>
        <begin position="262"/>
        <end position="282"/>
    </location>
</feature>
<keyword evidence="6 7" id="KW-0472">Membrane</keyword>
<feature type="transmembrane region" description="Helical" evidence="7">
    <location>
        <begin position="12"/>
        <end position="30"/>
    </location>
</feature>
<feature type="transmembrane region" description="Helical" evidence="7">
    <location>
        <begin position="165"/>
        <end position="191"/>
    </location>
</feature>
<dbReference type="InterPro" id="IPR011701">
    <property type="entry name" value="MFS"/>
</dbReference>
<dbReference type="InterPro" id="IPR036259">
    <property type="entry name" value="MFS_trans_sf"/>
</dbReference>
<dbReference type="GO" id="GO:0022857">
    <property type="term" value="F:transmembrane transporter activity"/>
    <property type="evidence" value="ECO:0007669"/>
    <property type="project" value="InterPro"/>
</dbReference>
<keyword evidence="10" id="KW-1185">Reference proteome</keyword>
<evidence type="ECO:0000256" key="2">
    <source>
        <dbReference type="ARBA" id="ARBA00022448"/>
    </source>
</evidence>
<dbReference type="eggNOG" id="COG2814">
    <property type="taxonomic scope" value="Bacteria"/>
</dbReference>
<proteinExistence type="predicted"/>
<organism evidence="9 10">
    <name type="scientific">Sutterella wadsworthensis HGA0223</name>
    <dbReference type="NCBI Taxonomy" id="1203554"/>
    <lineage>
        <taxon>Bacteria</taxon>
        <taxon>Pseudomonadati</taxon>
        <taxon>Pseudomonadota</taxon>
        <taxon>Betaproteobacteria</taxon>
        <taxon>Burkholderiales</taxon>
        <taxon>Sutterellaceae</taxon>
        <taxon>Sutterella</taxon>
    </lineage>
</organism>
<feature type="transmembrane region" description="Helical" evidence="7">
    <location>
        <begin position="73"/>
        <end position="93"/>
    </location>
</feature>
<keyword evidence="4 7" id="KW-0812">Transmembrane</keyword>
<dbReference type="Gene3D" id="1.20.1250.20">
    <property type="entry name" value="MFS general substrate transporter like domains"/>
    <property type="match status" value="1"/>
</dbReference>
<keyword evidence="2" id="KW-0813">Transport</keyword>
<dbReference type="Proteomes" id="UP000014400">
    <property type="component" value="Unassembled WGS sequence"/>
</dbReference>
<dbReference type="STRING" id="1203554.HMPREF1476_00699"/>
<feature type="transmembrane region" description="Helical" evidence="7">
    <location>
        <begin position="99"/>
        <end position="123"/>
    </location>
</feature>
<dbReference type="Pfam" id="PF07690">
    <property type="entry name" value="MFS_1"/>
    <property type="match status" value="1"/>
</dbReference>
<dbReference type="EMBL" id="ATCF01000012">
    <property type="protein sequence ID" value="EPD99895.1"/>
    <property type="molecule type" value="Genomic_DNA"/>
</dbReference>
<reference evidence="9 10" key="1">
    <citation type="submission" date="2013-04" db="EMBL/GenBank/DDBJ databases">
        <title>The Genome Sequence of Sutterella wadsworthensis HGA0223.</title>
        <authorList>
            <consortium name="The Broad Institute Genomics Platform"/>
            <person name="Earl A."/>
            <person name="Ward D."/>
            <person name="Feldgarden M."/>
            <person name="Gevers D."/>
            <person name="Schmidt T.M."/>
            <person name="Dover J."/>
            <person name="Dai D."/>
            <person name="Walker B."/>
            <person name="Young S."/>
            <person name="Zeng Q."/>
            <person name="Gargeya S."/>
            <person name="Fitzgerald M."/>
            <person name="Haas B."/>
            <person name="Abouelleil A."/>
            <person name="Allen A.W."/>
            <person name="Alvarado L."/>
            <person name="Arachchi H.M."/>
            <person name="Berlin A.M."/>
            <person name="Chapman S.B."/>
            <person name="Gainer-Dewar J."/>
            <person name="Goldberg J."/>
            <person name="Griggs A."/>
            <person name="Gujja S."/>
            <person name="Hansen M."/>
            <person name="Howarth C."/>
            <person name="Imamovic A."/>
            <person name="Ireland A."/>
            <person name="Larimer J."/>
            <person name="McCowan C."/>
            <person name="Murphy C."/>
            <person name="Pearson M."/>
            <person name="Poon T.W."/>
            <person name="Priest M."/>
            <person name="Roberts A."/>
            <person name="Saif S."/>
            <person name="Shea T."/>
            <person name="Sisk P."/>
            <person name="Sykes S."/>
            <person name="Wortman J."/>
            <person name="Nusbaum C."/>
            <person name="Birren B."/>
        </authorList>
    </citation>
    <scope>NUCLEOTIDE SEQUENCE [LARGE SCALE GENOMIC DNA]</scope>
    <source>
        <strain evidence="9 10">HGA0223</strain>
    </source>
</reference>
<evidence type="ECO:0000259" key="8">
    <source>
        <dbReference type="PROSITE" id="PS50850"/>
    </source>
</evidence>
<dbReference type="InterPro" id="IPR020846">
    <property type="entry name" value="MFS_dom"/>
</dbReference>
<evidence type="ECO:0000256" key="6">
    <source>
        <dbReference type="ARBA" id="ARBA00023136"/>
    </source>
</evidence>
<feature type="transmembrane region" description="Helical" evidence="7">
    <location>
        <begin position="289"/>
        <end position="307"/>
    </location>
</feature>
<dbReference type="SUPFAM" id="SSF103473">
    <property type="entry name" value="MFS general substrate transporter"/>
    <property type="match status" value="1"/>
</dbReference>
<dbReference type="HOGENOM" id="CLU_053107_1_0_4"/>